<dbReference type="InterPro" id="IPR034122">
    <property type="entry name" value="Retropepsin-like_bacterial"/>
</dbReference>
<dbReference type="Gene3D" id="2.40.70.10">
    <property type="entry name" value="Acid Proteases"/>
    <property type="match status" value="1"/>
</dbReference>
<feature type="chain" id="PRO_5035459703" evidence="2">
    <location>
        <begin position="24"/>
        <end position="219"/>
    </location>
</feature>
<dbReference type="RefSeq" id="WP_161824240.1">
    <property type="nucleotide sequence ID" value="NZ_WVIC01000006.1"/>
</dbReference>
<name>A0A8K1ZX72_9CYAN</name>
<evidence type="ECO:0000313" key="5">
    <source>
        <dbReference type="Proteomes" id="UP000607397"/>
    </source>
</evidence>
<dbReference type="Proteomes" id="UP000607397">
    <property type="component" value="Unassembled WGS sequence"/>
</dbReference>
<sequence length="219" mass="23920">MKQLALMLLLAQLVWPWGSLAGAAQPNVVTLNARLQEAVAQQQWHQAIQIVDQLLQVSPNQRTALQAYRTRLVSLQQSGYRRPTPPPTQALVNAQGVRQVPIKRRLGGTAVIDVKFNHRLVTEMMVDSGASLTVLTRATAQALGITPAHIVDRIVVSTANGPTELPIVYVNAIEIAGLRRSQIPVAVGGPTLDIGLLGQDFLAHYDVSLRQESIEFHPR</sequence>
<dbReference type="SUPFAM" id="SSF50630">
    <property type="entry name" value="Acid proteases"/>
    <property type="match status" value="1"/>
</dbReference>
<keyword evidence="5" id="KW-1185">Reference proteome</keyword>
<evidence type="ECO:0000256" key="2">
    <source>
        <dbReference type="SAM" id="SignalP"/>
    </source>
</evidence>
<dbReference type="CDD" id="cd05483">
    <property type="entry name" value="retropepsin_like_bacteria"/>
    <property type="match status" value="1"/>
</dbReference>
<feature type="signal peptide" evidence="2">
    <location>
        <begin position="1"/>
        <end position="23"/>
    </location>
</feature>
<keyword evidence="1" id="KW-0378">Hydrolase</keyword>
<dbReference type="GO" id="GO:0006508">
    <property type="term" value="P:proteolysis"/>
    <property type="evidence" value="ECO:0007669"/>
    <property type="project" value="UniProtKB-KW"/>
</dbReference>
<evidence type="ECO:0000256" key="1">
    <source>
        <dbReference type="ARBA" id="ARBA00022801"/>
    </source>
</evidence>
<dbReference type="EMBL" id="WVIC01000006">
    <property type="protein sequence ID" value="NCJ05761.1"/>
    <property type="molecule type" value="Genomic_DNA"/>
</dbReference>
<evidence type="ECO:0000259" key="3">
    <source>
        <dbReference type="PROSITE" id="PS50175"/>
    </source>
</evidence>
<keyword evidence="4" id="KW-0645">Protease</keyword>
<keyword evidence="2" id="KW-0732">Signal</keyword>
<dbReference type="InterPro" id="IPR001995">
    <property type="entry name" value="Peptidase_A2_cat"/>
</dbReference>
<feature type="domain" description="Peptidase A2" evidence="3">
    <location>
        <begin position="122"/>
        <end position="201"/>
    </location>
</feature>
<dbReference type="Pfam" id="PF13975">
    <property type="entry name" value="gag-asp_proteas"/>
    <property type="match status" value="1"/>
</dbReference>
<dbReference type="InterPro" id="IPR021109">
    <property type="entry name" value="Peptidase_aspartic_dom_sf"/>
</dbReference>
<reference evidence="4" key="1">
    <citation type="submission" date="2019-12" db="EMBL/GenBank/DDBJ databases">
        <title>High-Quality draft genome sequences of three cyanobacteria isolated from the limestone walls of the Old Cathedral of Coimbra.</title>
        <authorList>
            <person name="Tiago I."/>
            <person name="Soares F."/>
            <person name="Portugal A."/>
        </authorList>
    </citation>
    <scope>NUCLEOTIDE SEQUENCE [LARGE SCALE GENOMIC DNA]</scope>
    <source>
        <strain evidence="4">C</strain>
    </source>
</reference>
<dbReference type="AlphaFoldDB" id="A0A8K1ZX72"/>
<comment type="caution">
    <text evidence="4">The sequence shown here is derived from an EMBL/GenBank/DDBJ whole genome shotgun (WGS) entry which is preliminary data.</text>
</comment>
<dbReference type="PROSITE" id="PS00141">
    <property type="entry name" value="ASP_PROTEASE"/>
    <property type="match status" value="1"/>
</dbReference>
<proteinExistence type="predicted"/>
<evidence type="ECO:0000313" key="4">
    <source>
        <dbReference type="EMBL" id="NCJ05761.1"/>
    </source>
</evidence>
<dbReference type="GO" id="GO:0004190">
    <property type="term" value="F:aspartic-type endopeptidase activity"/>
    <property type="evidence" value="ECO:0007669"/>
    <property type="project" value="InterPro"/>
</dbReference>
<gene>
    <name evidence="4" type="ORF">GS597_04385</name>
</gene>
<accession>A0A8K1ZX72</accession>
<dbReference type="PROSITE" id="PS50175">
    <property type="entry name" value="ASP_PROT_RETROV"/>
    <property type="match status" value="1"/>
</dbReference>
<dbReference type="InterPro" id="IPR001969">
    <property type="entry name" value="Aspartic_peptidase_AS"/>
</dbReference>
<organism evidence="4 5">
    <name type="scientific">Petrachloros mirabilis ULC683</name>
    <dbReference type="NCBI Taxonomy" id="2781853"/>
    <lineage>
        <taxon>Bacteria</taxon>
        <taxon>Bacillati</taxon>
        <taxon>Cyanobacteriota</taxon>
        <taxon>Cyanophyceae</taxon>
        <taxon>Synechococcales</taxon>
        <taxon>Petrachlorosaceae</taxon>
        <taxon>Petrachloros</taxon>
        <taxon>Petrachloros mirabilis</taxon>
    </lineage>
</organism>
<protein>
    <submittedName>
        <fullName evidence="4">TIGR02281 family clan AA aspartic protease</fullName>
    </submittedName>
</protein>